<dbReference type="InterPro" id="IPR045060">
    <property type="entry name" value="Phe-tRNA-ligase_IIc_bsu"/>
</dbReference>
<comment type="subunit">
    <text evidence="3 15">Tetramer of two alpha and two beta subunits.</text>
</comment>
<dbReference type="GO" id="GO:0005524">
    <property type="term" value="F:ATP binding"/>
    <property type="evidence" value="ECO:0007669"/>
    <property type="project" value="UniProtKB-UniRule"/>
</dbReference>
<proteinExistence type="inferred from homology"/>
<keyword evidence="11 16" id="KW-0694">RNA-binding</keyword>
<feature type="domain" description="TRNA-binding" evidence="17">
    <location>
        <begin position="39"/>
        <end position="149"/>
    </location>
</feature>
<dbReference type="RefSeq" id="WP_109921697.1">
    <property type="nucleotide sequence ID" value="NZ_QGLF01000003.1"/>
</dbReference>
<comment type="catalytic activity">
    <reaction evidence="14 15">
        <text>tRNA(Phe) + L-phenylalanine + ATP = L-phenylalanyl-tRNA(Phe) + AMP + diphosphate + H(+)</text>
        <dbReference type="Rhea" id="RHEA:19413"/>
        <dbReference type="Rhea" id="RHEA-COMP:9668"/>
        <dbReference type="Rhea" id="RHEA-COMP:9699"/>
        <dbReference type="ChEBI" id="CHEBI:15378"/>
        <dbReference type="ChEBI" id="CHEBI:30616"/>
        <dbReference type="ChEBI" id="CHEBI:33019"/>
        <dbReference type="ChEBI" id="CHEBI:58095"/>
        <dbReference type="ChEBI" id="CHEBI:78442"/>
        <dbReference type="ChEBI" id="CHEBI:78531"/>
        <dbReference type="ChEBI" id="CHEBI:456215"/>
        <dbReference type="EC" id="6.1.1.20"/>
    </reaction>
</comment>
<dbReference type="PROSITE" id="PS51483">
    <property type="entry name" value="B5"/>
    <property type="match status" value="1"/>
</dbReference>
<comment type="cofactor">
    <cofactor evidence="15">
        <name>Mg(2+)</name>
        <dbReference type="ChEBI" id="CHEBI:18420"/>
    </cofactor>
    <text evidence="15">Binds 2 magnesium ions per tetramer.</text>
</comment>
<evidence type="ECO:0000256" key="15">
    <source>
        <dbReference type="HAMAP-Rule" id="MF_00283"/>
    </source>
</evidence>
<feature type="domain" description="B5" evidence="19">
    <location>
        <begin position="402"/>
        <end position="477"/>
    </location>
</feature>
<keyword evidence="13 15" id="KW-0030">Aminoacyl-tRNA synthetase</keyword>
<keyword evidence="12 15" id="KW-0648">Protein biosynthesis</keyword>
<evidence type="ECO:0000256" key="14">
    <source>
        <dbReference type="ARBA" id="ARBA00049255"/>
    </source>
</evidence>
<evidence type="ECO:0000259" key="17">
    <source>
        <dbReference type="PROSITE" id="PS50886"/>
    </source>
</evidence>
<feature type="binding site" evidence="15">
    <location>
        <position position="461"/>
    </location>
    <ligand>
        <name>Mg(2+)</name>
        <dbReference type="ChEBI" id="CHEBI:18420"/>
        <note>shared with alpha subunit</note>
    </ligand>
</feature>
<evidence type="ECO:0000256" key="3">
    <source>
        <dbReference type="ARBA" id="ARBA00011209"/>
    </source>
</evidence>
<comment type="subcellular location">
    <subcellularLocation>
        <location evidence="1 15">Cytoplasm</location>
    </subcellularLocation>
</comment>
<reference evidence="21" key="1">
    <citation type="submission" date="2018-05" db="EMBL/GenBank/DDBJ databases">
        <title>Zavarzinia sp. HR-AS.</title>
        <authorList>
            <person name="Lee Y."/>
            <person name="Jeon C.O."/>
        </authorList>
    </citation>
    <scope>NUCLEOTIDE SEQUENCE [LARGE SCALE GENOMIC DNA]</scope>
    <source>
        <strain evidence="21">DSM 1231</strain>
    </source>
</reference>
<keyword evidence="21" id="KW-1185">Reference proteome</keyword>
<dbReference type="InterPro" id="IPR004532">
    <property type="entry name" value="Phe-tRNA-ligase_IIc_bsu_bact"/>
</dbReference>
<dbReference type="SUPFAM" id="SSF46955">
    <property type="entry name" value="Putative DNA-binding domain"/>
    <property type="match status" value="1"/>
</dbReference>
<dbReference type="GO" id="GO:0009328">
    <property type="term" value="C:phenylalanine-tRNA ligase complex"/>
    <property type="evidence" value="ECO:0007669"/>
    <property type="project" value="TreeGrafter"/>
</dbReference>
<dbReference type="EMBL" id="QGLF01000003">
    <property type="protein sequence ID" value="PWR21053.1"/>
    <property type="molecule type" value="Genomic_DNA"/>
</dbReference>
<dbReference type="EC" id="6.1.1.20" evidence="15"/>
<dbReference type="PROSITE" id="PS50886">
    <property type="entry name" value="TRBD"/>
    <property type="match status" value="1"/>
</dbReference>
<evidence type="ECO:0000259" key="19">
    <source>
        <dbReference type="PROSITE" id="PS51483"/>
    </source>
</evidence>
<evidence type="ECO:0000256" key="8">
    <source>
        <dbReference type="ARBA" id="ARBA00022741"/>
    </source>
</evidence>
<evidence type="ECO:0000256" key="4">
    <source>
        <dbReference type="ARBA" id="ARBA00022490"/>
    </source>
</evidence>
<dbReference type="InterPro" id="IPR020825">
    <property type="entry name" value="Phe-tRNA_synthase-like_B3/B4"/>
</dbReference>
<feature type="binding site" evidence="15">
    <location>
        <position position="455"/>
    </location>
    <ligand>
        <name>Mg(2+)</name>
        <dbReference type="ChEBI" id="CHEBI:18420"/>
        <note>shared with alpha subunit</note>
    </ligand>
</feature>
<keyword evidence="10 15" id="KW-0460">Magnesium</keyword>
<dbReference type="SMART" id="SM00896">
    <property type="entry name" value="FDX-ACB"/>
    <property type="match status" value="1"/>
</dbReference>
<dbReference type="GO" id="GO:0000287">
    <property type="term" value="F:magnesium ion binding"/>
    <property type="evidence" value="ECO:0007669"/>
    <property type="project" value="UniProtKB-UniRule"/>
</dbReference>
<dbReference type="Gene3D" id="3.50.40.10">
    <property type="entry name" value="Phenylalanyl-trna Synthetase, Chain B, domain 3"/>
    <property type="match status" value="1"/>
</dbReference>
<organism evidence="20 21">
    <name type="scientific">Zavarzinia compransoris</name>
    <dbReference type="NCBI Taxonomy" id="1264899"/>
    <lineage>
        <taxon>Bacteria</taxon>
        <taxon>Pseudomonadati</taxon>
        <taxon>Pseudomonadota</taxon>
        <taxon>Alphaproteobacteria</taxon>
        <taxon>Rhodospirillales</taxon>
        <taxon>Zavarziniaceae</taxon>
        <taxon>Zavarzinia</taxon>
    </lineage>
</organism>
<evidence type="ECO:0000256" key="7">
    <source>
        <dbReference type="ARBA" id="ARBA00022723"/>
    </source>
</evidence>
<dbReference type="GO" id="GO:0000049">
    <property type="term" value="F:tRNA binding"/>
    <property type="evidence" value="ECO:0007669"/>
    <property type="project" value="UniProtKB-UniRule"/>
</dbReference>
<keyword evidence="8 15" id="KW-0547">Nucleotide-binding</keyword>
<dbReference type="InterPro" id="IPR045864">
    <property type="entry name" value="aa-tRNA-synth_II/BPL/LPL"/>
</dbReference>
<dbReference type="Pfam" id="PF17759">
    <property type="entry name" value="tRNA_synthFbeta"/>
    <property type="match status" value="1"/>
</dbReference>
<gene>
    <name evidence="15" type="primary">pheT</name>
    <name evidence="20" type="ORF">DKG75_13785</name>
</gene>
<dbReference type="InterPro" id="IPR005146">
    <property type="entry name" value="B3/B4_tRNA-bd"/>
</dbReference>
<accession>A0A317E6L5</accession>
<evidence type="ECO:0000256" key="1">
    <source>
        <dbReference type="ARBA" id="ARBA00004496"/>
    </source>
</evidence>
<dbReference type="SUPFAM" id="SSF56037">
    <property type="entry name" value="PheT/TilS domain"/>
    <property type="match status" value="1"/>
</dbReference>
<evidence type="ECO:0000313" key="20">
    <source>
        <dbReference type="EMBL" id="PWR21053.1"/>
    </source>
</evidence>
<feature type="binding site" evidence="15">
    <location>
        <position position="465"/>
    </location>
    <ligand>
        <name>Mg(2+)</name>
        <dbReference type="ChEBI" id="CHEBI:18420"/>
        <note>shared with alpha subunit</note>
    </ligand>
</feature>
<keyword evidence="6 15" id="KW-0436">Ligase</keyword>
<dbReference type="InterPro" id="IPR041616">
    <property type="entry name" value="PheRS_beta_core"/>
</dbReference>
<protein>
    <recommendedName>
        <fullName evidence="15">Phenylalanine--tRNA ligase beta subunit</fullName>
        <ecNumber evidence="15">6.1.1.20</ecNumber>
    </recommendedName>
    <alternativeName>
        <fullName evidence="15">Phenylalanyl-tRNA synthetase beta subunit</fullName>
        <shortName evidence="15">PheRS</shortName>
    </alternativeName>
</protein>
<dbReference type="NCBIfam" id="NF045760">
    <property type="entry name" value="YtpR"/>
    <property type="match status" value="1"/>
</dbReference>
<dbReference type="InterPro" id="IPR009061">
    <property type="entry name" value="DNA-bd_dom_put_sf"/>
</dbReference>
<feature type="domain" description="FDX-ACB" evidence="18">
    <location>
        <begin position="707"/>
        <end position="800"/>
    </location>
</feature>
<name>A0A317E6L5_9PROT</name>
<evidence type="ECO:0000256" key="10">
    <source>
        <dbReference type="ARBA" id="ARBA00022842"/>
    </source>
</evidence>
<dbReference type="CDD" id="cd00769">
    <property type="entry name" value="PheRS_beta_core"/>
    <property type="match status" value="1"/>
</dbReference>
<dbReference type="AlphaFoldDB" id="A0A317E6L5"/>
<dbReference type="Gene3D" id="3.30.930.10">
    <property type="entry name" value="Bira Bifunctional Protein, Domain 2"/>
    <property type="match status" value="1"/>
</dbReference>
<keyword evidence="4 15" id="KW-0963">Cytoplasm</keyword>
<dbReference type="SMART" id="SM00873">
    <property type="entry name" value="B3_4"/>
    <property type="match status" value="1"/>
</dbReference>
<dbReference type="Pfam" id="PF03483">
    <property type="entry name" value="B3_4"/>
    <property type="match status" value="1"/>
</dbReference>
<dbReference type="InterPro" id="IPR036690">
    <property type="entry name" value="Fdx_antiC-bd_sf"/>
</dbReference>
<dbReference type="FunFam" id="2.40.50.140:FF:000045">
    <property type="entry name" value="Phenylalanine--tRNA ligase beta subunit"/>
    <property type="match status" value="1"/>
</dbReference>
<dbReference type="SUPFAM" id="SSF55681">
    <property type="entry name" value="Class II aaRS and biotin synthetases"/>
    <property type="match status" value="1"/>
</dbReference>
<dbReference type="PANTHER" id="PTHR10947:SF0">
    <property type="entry name" value="PHENYLALANINE--TRNA LIGASE BETA SUBUNIT"/>
    <property type="match status" value="1"/>
</dbReference>
<evidence type="ECO:0000256" key="5">
    <source>
        <dbReference type="ARBA" id="ARBA00022555"/>
    </source>
</evidence>
<dbReference type="InterPro" id="IPR005121">
    <property type="entry name" value="Fdx_antiC-bd"/>
</dbReference>
<dbReference type="HAMAP" id="MF_00283">
    <property type="entry name" value="Phe_tRNA_synth_beta1"/>
    <property type="match status" value="1"/>
</dbReference>
<evidence type="ECO:0000256" key="16">
    <source>
        <dbReference type="PROSITE-ProRule" id="PRU00209"/>
    </source>
</evidence>
<dbReference type="InterPro" id="IPR005147">
    <property type="entry name" value="tRNA_synthase_B5-dom"/>
</dbReference>
<dbReference type="InterPro" id="IPR012340">
    <property type="entry name" value="NA-bd_OB-fold"/>
</dbReference>
<evidence type="ECO:0000256" key="6">
    <source>
        <dbReference type="ARBA" id="ARBA00022598"/>
    </source>
</evidence>
<dbReference type="InterPro" id="IPR002547">
    <property type="entry name" value="tRNA-bd_dom"/>
</dbReference>
<evidence type="ECO:0000256" key="11">
    <source>
        <dbReference type="ARBA" id="ARBA00022884"/>
    </source>
</evidence>
<dbReference type="GO" id="GO:0004826">
    <property type="term" value="F:phenylalanine-tRNA ligase activity"/>
    <property type="evidence" value="ECO:0007669"/>
    <property type="project" value="UniProtKB-UniRule"/>
</dbReference>
<comment type="similarity">
    <text evidence="2 15">Belongs to the phenylalanyl-tRNA synthetase beta subunit family. Type 1 subfamily.</text>
</comment>
<feature type="binding site" evidence="15">
    <location>
        <position position="464"/>
    </location>
    <ligand>
        <name>Mg(2+)</name>
        <dbReference type="ChEBI" id="CHEBI:18420"/>
        <note>shared with alpha subunit</note>
    </ligand>
</feature>
<comment type="caution">
    <text evidence="20">The sequence shown here is derived from an EMBL/GenBank/DDBJ whole genome shotgun (WGS) entry which is preliminary data.</text>
</comment>
<dbReference type="Pfam" id="PF03484">
    <property type="entry name" value="B5"/>
    <property type="match status" value="1"/>
</dbReference>
<dbReference type="CDD" id="cd02796">
    <property type="entry name" value="tRNA_bind_bactPheRS"/>
    <property type="match status" value="1"/>
</dbReference>
<dbReference type="InterPro" id="IPR033714">
    <property type="entry name" value="tRNA_bind_bactPheRS"/>
</dbReference>
<dbReference type="SMART" id="SM00874">
    <property type="entry name" value="B5"/>
    <property type="match status" value="1"/>
</dbReference>
<keyword evidence="5 16" id="KW-0820">tRNA-binding</keyword>
<evidence type="ECO:0000256" key="2">
    <source>
        <dbReference type="ARBA" id="ARBA00008653"/>
    </source>
</evidence>
<dbReference type="Gene3D" id="2.40.50.140">
    <property type="entry name" value="Nucleic acid-binding proteins"/>
    <property type="match status" value="1"/>
</dbReference>
<evidence type="ECO:0000313" key="21">
    <source>
        <dbReference type="Proteomes" id="UP000246077"/>
    </source>
</evidence>
<evidence type="ECO:0000256" key="12">
    <source>
        <dbReference type="ARBA" id="ARBA00022917"/>
    </source>
</evidence>
<sequence length="801" mass="83940">MKFTVNWLREHLDTAATAAEIAEKLTAVGLEVEGVDDRGATLRPFTVAHVVSAVQHPNADKLRLCTVDAGDGAPYQVVCGAPNARAGLKVVFARMGTTIPVNGMVLKPTAIRGVDSQGMMCSFREMGLGEDHDGIIELPADAPIGKPFAEVLGLDDAVIDISVTPNRQDCLGVAGIARDLAAAGLGTLKTPAIGKVAGEFPCPVTVTLADGVKDRACPVFTGRLIRGVKNGPSPDWLRNRLEAIGLRPISALVDITNLITFDRARPLHVFDAAKLAGGIHVRMGKAGETVEGLDGKTHALDEAMIVVADDAGPLGLGGIVGGVPSSVSDGTVDVFVESAHFDPLTIAATGRRTGIQSDARHRFERGVDPHSALDGLELATRLILDLCGGTPSEVVVAGAYPAGFPDRTFRPARVEKLTGLLVPEFEMARILEALGFGVERAAEPWTITVPSWRRDIEGEADIVEEIARITGLDKLPVLPLPATAVVPVPALSPAQKRNRLARRLLATRGLVETVNYSFIPEAHAAAFGWSDPALKVANPISVELAVMRPHLVPSLAAAAVRNAARGNEDVALFEVAGTYHGIQPKDQKAIAAGLRTGQTAPRQWQGGRRPVDVFDAKADVFALLAELGAPVANLTVAAEAPAWAHPGQSGVVKLGPKTVIASFGALHPKVARLLDLEGPAVFFEVDLDAIPAAKARASREKGALALSDFQAVSRDFAFLADDGVAAEALIRAVKGADKALIADVSIFDLYRGPGVPEGKLSIALAVRLEPKDKTLSEQDIEAVSAKIVAAAAKATGATLRG</sequence>
<dbReference type="PROSITE" id="PS51447">
    <property type="entry name" value="FDX_ACB"/>
    <property type="match status" value="1"/>
</dbReference>
<dbReference type="SUPFAM" id="SSF54991">
    <property type="entry name" value="Anticodon-binding domain of PheRS"/>
    <property type="match status" value="1"/>
</dbReference>
<evidence type="ECO:0000256" key="13">
    <source>
        <dbReference type="ARBA" id="ARBA00023146"/>
    </source>
</evidence>
<dbReference type="Gene3D" id="3.30.56.10">
    <property type="match status" value="2"/>
</dbReference>
<evidence type="ECO:0000256" key="9">
    <source>
        <dbReference type="ARBA" id="ARBA00022840"/>
    </source>
</evidence>
<dbReference type="OrthoDB" id="9805455at2"/>
<dbReference type="GO" id="GO:0006432">
    <property type="term" value="P:phenylalanyl-tRNA aminoacylation"/>
    <property type="evidence" value="ECO:0007669"/>
    <property type="project" value="UniProtKB-UniRule"/>
</dbReference>
<dbReference type="Proteomes" id="UP000246077">
    <property type="component" value="Unassembled WGS sequence"/>
</dbReference>
<dbReference type="PANTHER" id="PTHR10947">
    <property type="entry name" value="PHENYLALANYL-TRNA SYNTHETASE BETA CHAIN AND LEUCINE-RICH REPEAT-CONTAINING PROTEIN 47"/>
    <property type="match status" value="1"/>
</dbReference>
<dbReference type="Pfam" id="PF01588">
    <property type="entry name" value="tRNA_bind"/>
    <property type="match status" value="1"/>
</dbReference>
<dbReference type="SUPFAM" id="SSF50249">
    <property type="entry name" value="Nucleic acid-binding proteins"/>
    <property type="match status" value="1"/>
</dbReference>
<dbReference type="Pfam" id="PF03147">
    <property type="entry name" value="FDX-ACB"/>
    <property type="match status" value="1"/>
</dbReference>
<dbReference type="NCBIfam" id="TIGR00472">
    <property type="entry name" value="pheT_bact"/>
    <property type="match status" value="1"/>
</dbReference>
<keyword evidence="7 15" id="KW-0479">Metal-binding</keyword>
<dbReference type="Gene3D" id="3.30.70.380">
    <property type="entry name" value="Ferrodoxin-fold anticodon-binding domain"/>
    <property type="match status" value="1"/>
</dbReference>
<evidence type="ECO:0000259" key="18">
    <source>
        <dbReference type="PROSITE" id="PS51447"/>
    </source>
</evidence>
<keyword evidence="9 15" id="KW-0067">ATP-binding</keyword>